<sequence>MIKIRVGWEPLTTTMRRHRCGGEVRSRRLKLPSEGTERMFLMRLKTKTRCSVRPQSPVHVDARIRNRFRVFSGCELTMVISINSPSMDGPFYQHLADSRFDSDGGDEKNISMRPSRTTFSGSPRTLLFSELGTSRVFQGATGFLGTPGERPVETSSYLSSEDQCKAITSRSLLGIGDASCMRLQPHSKSFVSHISFNIFITRTTELRSASPLRLPQK</sequence>
<organism evidence="1 2">
    <name type="scientific">Eumeta variegata</name>
    <name type="common">Bagworm moth</name>
    <name type="synonym">Eumeta japonica</name>
    <dbReference type="NCBI Taxonomy" id="151549"/>
    <lineage>
        <taxon>Eukaryota</taxon>
        <taxon>Metazoa</taxon>
        <taxon>Ecdysozoa</taxon>
        <taxon>Arthropoda</taxon>
        <taxon>Hexapoda</taxon>
        <taxon>Insecta</taxon>
        <taxon>Pterygota</taxon>
        <taxon>Neoptera</taxon>
        <taxon>Endopterygota</taxon>
        <taxon>Lepidoptera</taxon>
        <taxon>Glossata</taxon>
        <taxon>Ditrysia</taxon>
        <taxon>Tineoidea</taxon>
        <taxon>Psychidae</taxon>
        <taxon>Oiketicinae</taxon>
        <taxon>Eumeta</taxon>
    </lineage>
</organism>
<reference evidence="1 2" key="1">
    <citation type="journal article" date="2019" name="Commun. Biol.">
        <title>The bagworm genome reveals a unique fibroin gene that provides high tensile strength.</title>
        <authorList>
            <person name="Kono N."/>
            <person name="Nakamura H."/>
            <person name="Ohtoshi R."/>
            <person name="Tomita M."/>
            <person name="Numata K."/>
            <person name="Arakawa K."/>
        </authorList>
    </citation>
    <scope>NUCLEOTIDE SEQUENCE [LARGE SCALE GENOMIC DNA]</scope>
</reference>
<comment type="caution">
    <text evidence="1">The sequence shown here is derived from an EMBL/GenBank/DDBJ whole genome shotgun (WGS) entry which is preliminary data.</text>
</comment>
<dbReference type="AlphaFoldDB" id="A0A4C1TG08"/>
<gene>
    <name evidence="1" type="ORF">EVAR_6412_1</name>
</gene>
<dbReference type="EMBL" id="BGZK01000050">
    <property type="protein sequence ID" value="GBP12241.1"/>
    <property type="molecule type" value="Genomic_DNA"/>
</dbReference>
<name>A0A4C1TG08_EUMVA</name>
<evidence type="ECO:0000313" key="2">
    <source>
        <dbReference type="Proteomes" id="UP000299102"/>
    </source>
</evidence>
<accession>A0A4C1TG08</accession>
<keyword evidence="2" id="KW-1185">Reference proteome</keyword>
<protein>
    <submittedName>
        <fullName evidence="1">Uncharacterized protein</fullName>
    </submittedName>
</protein>
<evidence type="ECO:0000313" key="1">
    <source>
        <dbReference type="EMBL" id="GBP12241.1"/>
    </source>
</evidence>
<proteinExistence type="predicted"/>
<dbReference type="Proteomes" id="UP000299102">
    <property type="component" value="Unassembled WGS sequence"/>
</dbReference>